<evidence type="ECO:0000259" key="2">
    <source>
        <dbReference type="Pfam" id="PF07687"/>
    </source>
</evidence>
<dbReference type="SUPFAM" id="SSF55031">
    <property type="entry name" value="Bacterial exopeptidase dimerisation domain"/>
    <property type="match status" value="1"/>
</dbReference>
<dbReference type="SUPFAM" id="SSF53187">
    <property type="entry name" value="Zn-dependent exopeptidases"/>
    <property type="match status" value="1"/>
</dbReference>
<dbReference type="PANTHER" id="PTHR11014:SF63">
    <property type="entry name" value="METALLOPEPTIDASE, PUTATIVE (AFU_ORTHOLOGUE AFUA_6G09600)-RELATED"/>
    <property type="match status" value="1"/>
</dbReference>
<dbReference type="Pfam" id="PF01546">
    <property type="entry name" value="Peptidase_M20"/>
    <property type="match status" value="1"/>
</dbReference>
<name>A0ABW5JJA4_9BACT</name>
<evidence type="ECO:0000313" key="3">
    <source>
        <dbReference type="EMBL" id="MFD2532848.1"/>
    </source>
</evidence>
<gene>
    <name evidence="3" type="ORF">ACFSVN_10355</name>
</gene>
<evidence type="ECO:0000313" key="4">
    <source>
        <dbReference type="Proteomes" id="UP001597460"/>
    </source>
</evidence>
<dbReference type="Gene3D" id="3.30.70.360">
    <property type="match status" value="1"/>
</dbReference>
<organism evidence="3 4">
    <name type="scientific">Gracilimonas halophila</name>
    <dbReference type="NCBI Taxonomy" id="1834464"/>
    <lineage>
        <taxon>Bacteria</taxon>
        <taxon>Pseudomonadati</taxon>
        <taxon>Balneolota</taxon>
        <taxon>Balneolia</taxon>
        <taxon>Balneolales</taxon>
        <taxon>Balneolaceae</taxon>
        <taxon>Gracilimonas</taxon>
    </lineage>
</organism>
<keyword evidence="4" id="KW-1185">Reference proteome</keyword>
<reference evidence="4" key="1">
    <citation type="journal article" date="2019" name="Int. J. Syst. Evol. Microbiol.">
        <title>The Global Catalogue of Microorganisms (GCM) 10K type strain sequencing project: providing services to taxonomists for standard genome sequencing and annotation.</title>
        <authorList>
            <consortium name="The Broad Institute Genomics Platform"/>
            <consortium name="The Broad Institute Genome Sequencing Center for Infectious Disease"/>
            <person name="Wu L."/>
            <person name="Ma J."/>
        </authorList>
    </citation>
    <scope>NUCLEOTIDE SEQUENCE [LARGE SCALE GENOMIC DNA]</scope>
    <source>
        <strain evidence="4">KCTC 52042</strain>
    </source>
</reference>
<dbReference type="PIRSF" id="PIRSF005962">
    <property type="entry name" value="Pept_M20D_amidohydro"/>
    <property type="match status" value="1"/>
</dbReference>
<dbReference type="RefSeq" id="WP_390302030.1">
    <property type="nucleotide sequence ID" value="NZ_JBHULI010000024.1"/>
</dbReference>
<evidence type="ECO:0000256" key="1">
    <source>
        <dbReference type="ARBA" id="ARBA00022801"/>
    </source>
</evidence>
<dbReference type="EMBL" id="JBHULI010000024">
    <property type="protein sequence ID" value="MFD2532848.1"/>
    <property type="molecule type" value="Genomic_DNA"/>
</dbReference>
<dbReference type="Pfam" id="PF07687">
    <property type="entry name" value="M20_dimer"/>
    <property type="match status" value="1"/>
</dbReference>
<protein>
    <submittedName>
        <fullName evidence="3">M20 family metallopeptidase</fullName>
    </submittedName>
</protein>
<proteinExistence type="predicted"/>
<keyword evidence="1" id="KW-0378">Hydrolase</keyword>
<comment type="caution">
    <text evidence="3">The sequence shown here is derived from an EMBL/GenBank/DDBJ whole genome shotgun (WGS) entry which is preliminary data.</text>
</comment>
<sequence>MHSKIKNLSGKYLPEAIETRRYLHRHPELSFMEFETTKFIKAELDKLDIPYESPLETGCVGILEGAKKSNKVIALRADIDALPIFEEGSAKSEFLSENDGVAHCCGHDAHTSNLLTAAKILKELQAEIEGTVLFVFQPGEEKLPGGGKMLSETGFLQNKGVDAIYGIHTSPMHKVGTMATKPGALMASTSEFEVEIIGKGGHAARAHEAIDPVVLASQYINAVQTIASRNVDPTEPVVVTVGRIEGGTAHNIIPEKVKLWGTARTLSPQTENLVIEKLESIAKGITESAGGSYKFQFNRGYPAVINTEKEAQTVLNSAIELFGEEAVVEMRRPIMAGEDFAFYQKHFPGAFFFVGSGSEEADSYYPWHHSKYNVDDRFFEVATPLMVSLVFDHK</sequence>
<dbReference type="NCBIfam" id="TIGR01891">
    <property type="entry name" value="amidohydrolases"/>
    <property type="match status" value="1"/>
</dbReference>
<dbReference type="InterPro" id="IPR036264">
    <property type="entry name" value="Bact_exopeptidase_dim_dom"/>
</dbReference>
<dbReference type="Proteomes" id="UP001597460">
    <property type="component" value="Unassembled WGS sequence"/>
</dbReference>
<dbReference type="Gene3D" id="3.40.630.10">
    <property type="entry name" value="Zn peptidases"/>
    <property type="match status" value="1"/>
</dbReference>
<accession>A0ABW5JJA4</accession>
<dbReference type="InterPro" id="IPR002933">
    <property type="entry name" value="Peptidase_M20"/>
</dbReference>
<dbReference type="InterPro" id="IPR011650">
    <property type="entry name" value="Peptidase_M20_dimer"/>
</dbReference>
<dbReference type="InterPro" id="IPR017439">
    <property type="entry name" value="Amidohydrolase"/>
</dbReference>
<feature type="domain" description="Peptidase M20 dimerisation" evidence="2">
    <location>
        <begin position="191"/>
        <end position="283"/>
    </location>
</feature>
<dbReference type="PANTHER" id="PTHR11014">
    <property type="entry name" value="PEPTIDASE M20 FAMILY MEMBER"/>
    <property type="match status" value="1"/>
</dbReference>